<proteinExistence type="predicted"/>
<protein>
    <submittedName>
        <fullName evidence="1">Uncharacterized protein</fullName>
    </submittedName>
</protein>
<keyword evidence="2" id="KW-1185">Reference proteome</keyword>
<dbReference type="EMBL" id="JACAZE010000003">
    <property type="protein sequence ID" value="KAF7319614.1"/>
    <property type="molecule type" value="Genomic_DNA"/>
</dbReference>
<evidence type="ECO:0000313" key="2">
    <source>
        <dbReference type="Proteomes" id="UP000613580"/>
    </source>
</evidence>
<gene>
    <name evidence="1" type="ORF">HMN09_00301800</name>
</gene>
<accession>A0A8H6WPB8</accession>
<dbReference type="AlphaFoldDB" id="A0A8H6WPB8"/>
<evidence type="ECO:0000313" key="1">
    <source>
        <dbReference type="EMBL" id="KAF7319614.1"/>
    </source>
</evidence>
<reference evidence="1" key="1">
    <citation type="submission" date="2020-05" db="EMBL/GenBank/DDBJ databases">
        <title>Mycena genomes resolve the evolution of fungal bioluminescence.</title>
        <authorList>
            <person name="Tsai I.J."/>
        </authorList>
    </citation>
    <scope>NUCLEOTIDE SEQUENCE</scope>
    <source>
        <strain evidence="1">110903Hualien_Pintung</strain>
    </source>
</reference>
<name>A0A8H6WPB8_MYCCL</name>
<organism evidence="1 2">
    <name type="scientific">Mycena chlorophos</name>
    <name type="common">Agaric fungus</name>
    <name type="synonym">Agaricus chlorophos</name>
    <dbReference type="NCBI Taxonomy" id="658473"/>
    <lineage>
        <taxon>Eukaryota</taxon>
        <taxon>Fungi</taxon>
        <taxon>Dikarya</taxon>
        <taxon>Basidiomycota</taxon>
        <taxon>Agaricomycotina</taxon>
        <taxon>Agaricomycetes</taxon>
        <taxon>Agaricomycetidae</taxon>
        <taxon>Agaricales</taxon>
        <taxon>Marasmiineae</taxon>
        <taxon>Mycenaceae</taxon>
        <taxon>Mycena</taxon>
    </lineage>
</organism>
<sequence>MAYHDPGPVVAGADTAEAEVGLLARGAPAEFEAAGRWEDGTWCKRRMGQRWDTTGLCICKRPSDYRTPQFNILNTLAVAPSLAWLQVEDVSQWRLGLDRRENSTTSLAFD</sequence>
<dbReference type="Proteomes" id="UP000613580">
    <property type="component" value="Unassembled WGS sequence"/>
</dbReference>
<comment type="caution">
    <text evidence="1">The sequence shown here is derived from an EMBL/GenBank/DDBJ whole genome shotgun (WGS) entry which is preliminary data.</text>
</comment>